<dbReference type="EMBL" id="JAIQCV010000001">
    <property type="protein sequence ID" value="KAH1130746.1"/>
    <property type="molecule type" value="Genomic_DNA"/>
</dbReference>
<evidence type="ECO:0000313" key="1">
    <source>
        <dbReference type="EMBL" id="KAH1130746.1"/>
    </source>
</evidence>
<protein>
    <recommendedName>
        <fullName evidence="3">Reverse transcriptase</fullName>
    </recommendedName>
</protein>
<reference evidence="1 2" key="1">
    <citation type="journal article" date="2021" name="Plant Biotechnol. J.">
        <title>Multi-omics assisted identification of the key and species-specific regulatory components of drought-tolerant mechanisms in Gossypium stocksii.</title>
        <authorList>
            <person name="Yu D."/>
            <person name="Ke L."/>
            <person name="Zhang D."/>
            <person name="Wu Y."/>
            <person name="Sun Y."/>
            <person name="Mei J."/>
            <person name="Sun J."/>
            <person name="Sun Y."/>
        </authorList>
    </citation>
    <scope>NUCLEOTIDE SEQUENCE [LARGE SCALE GENOMIC DNA]</scope>
    <source>
        <strain evidence="2">cv. E1</strain>
        <tissue evidence="1">Leaf</tissue>
    </source>
</reference>
<name>A0A9D3WLW7_9ROSI</name>
<dbReference type="PANTHER" id="PTHR33116:SF86">
    <property type="entry name" value="REVERSE TRANSCRIPTASE DOMAIN-CONTAINING PROTEIN"/>
    <property type="match status" value="1"/>
</dbReference>
<comment type="caution">
    <text evidence="1">The sequence shown here is derived from an EMBL/GenBank/DDBJ whole genome shotgun (WGS) entry which is preliminary data.</text>
</comment>
<accession>A0A9D3WLW7</accession>
<organism evidence="1 2">
    <name type="scientific">Gossypium stocksii</name>
    <dbReference type="NCBI Taxonomy" id="47602"/>
    <lineage>
        <taxon>Eukaryota</taxon>
        <taxon>Viridiplantae</taxon>
        <taxon>Streptophyta</taxon>
        <taxon>Embryophyta</taxon>
        <taxon>Tracheophyta</taxon>
        <taxon>Spermatophyta</taxon>
        <taxon>Magnoliopsida</taxon>
        <taxon>eudicotyledons</taxon>
        <taxon>Gunneridae</taxon>
        <taxon>Pentapetalae</taxon>
        <taxon>rosids</taxon>
        <taxon>malvids</taxon>
        <taxon>Malvales</taxon>
        <taxon>Malvaceae</taxon>
        <taxon>Malvoideae</taxon>
        <taxon>Gossypium</taxon>
    </lineage>
</organism>
<evidence type="ECO:0008006" key="3">
    <source>
        <dbReference type="Google" id="ProtNLM"/>
    </source>
</evidence>
<gene>
    <name evidence="1" type="ORF">J1N35_002124</name>
</gene>
<keyword evidence="2" id="KW-1185">Reference proteome</keyword>
<dbReference type="OrthoDB" id="1000288at2759"/>
<proteinExistence type="predicted"/>
<evidence type="ECO:0000313" key="2">
    <source>
        <dbReference type="Proteomes" id="UP000828251"/>
    </source>
</evidence>
<sequence length="275" mass="31774">MVLFSPNTPSDLKRSLSDLLSRKIVDKLDKYLGLPLPIGKKRRDAFTDIINKLSYRINSWTKRLLSYGGKEVMIKAVLQSIPTYALSIFLASKERLINNKESLCFKVLSSKYFPDGNIFNAKRVNRASFTWTSIATAAEFLKNGSGWQIGNGENINIWADNWGFEGLNGSTMIPNMLSPSDENVRNLWMENVRRWNVDKVHRLYGKEWGDRICSIPIGDESQKDRMVWLHNPHGFFTSKSAYSWLLLKDMGYGPHRLYWKTIWKLDTLLKIRVFA</sequence>
<dbReference type="Proteomes" id="UP000828251">
    <property type="component" value="Unassembled WGS sequence"/>
</dbReference>
<dbReference type="PANTHER" id="PTHR33116">
    <property type="entry name" value="REVERSE TRANSCRIPTASE ZINC-BINDING DOMAIN-CONTAINING PROTEIN-RELATED-RELATED"/>
    <property type="match status" value="1"/>
</dbReference>
<dbReference type="AlphaFoldDB" id="A0A9D3WLW7"/>